<dbReference type="InterPro" id="IPR025295">
    <property type="entry name" value="eCIS_core_dom"/>
</dbReference>
<gene>
    <name evidence="4" type="ORF">C482_08561</name>
</gene>
<dbReference type="PATRIC" id="fig|1227492.4.peg.1679"/>
<dbReference type="STRING" id="1227492.C482_08561"/>
<evidence type="ECO:0000313" key="5">
    <source>
        <dbReference type="Proteomes" id="UP000011693"/>
    </source>
</evidence>
<keyword evidence="5" id="KW-1185">Reference proteome</keyword>
<organism evidence="4 5">
    <name type="scientific">Natrialba chahannaoensis JCM 10990</name>
    <dbReference type="NCBI Taxonomy" id="1227492"/>
    <lineage>
        <taxon>Archaea</taxon>
        <taxon>Methanobacteriati</taxon>
        <taxon>Methanobacteriota</taxon>
        <taxon>Stenosarchaea group</taxon>
        <taxon>Halobacteria</taxon>
        <taxon>Halobacteriales</taxon>
        <taxon>Natrialbaceae</taxon>
        <taxon>Natrialba</taxon>
    </lineage>
</organism>
<comment type="caution">
    <text evidence="4">The sequence shown here is derived from an EMBL/GenBank/DDBJ whole genome shotgun (WGS) entry which is preliminary data.</text>
</comment>
<dbReference type="EMBL" id="AOIN01000046">
    <property type="protein sequence ID" value="ELZ01234.1"/>
    <property type="molecule type" value="Genomic_DNA"/>
</dbReference>
<proteinExistence type="predicted"/>
<reference evidence="4 5" key="1">
    <citation type="journal article" date="2014" name="PLoS Genet.">
        <title>Phylogenetically driven sequencing of extremely halophilic archaea reveals strategies for static and dynamic osmo-response.</title>
        <authorList>
            <person name="Becker E.A."/>
            <person name="Seitzer P.M."/>
            <person name="Tritt A."/>
            <person name="Larsen D."/>
            <person name="Krusor M."/>
            <person name="Yao A.I."/>
            <person name="Wu D."/>
            <person name="Madern D."/>
            <person name="Eisen J.A."/>
            <person name="Darling A.E."/>
            <person name="Facciotti M.T."/>
        </authorList>
    </citation>
    <scope>NUCLEOTIDE SEQUENCE [LARGE SCALE GENOMIC DNA]</scope>
    <source>
        <strain evidence="4 5">JCM 10990</strain>
    </source>
</reference>
<evidence type="ECO:0000256" key="1">
    <source>
        <dbReference type="SAM" id="Coils"/>
    </source>
</evidence>
<sequence length="266" mass="28126">MGNSIAFGPGEYDPQSTAGQHLIAHEVVHTLQQPDAPVSMMPKTELQMEIDPDPQAEREAEDVATQIMDGGDLGSQQMQGTDVHVQRVGSAVFTMASSAKNLLEMQRDQRRLEQEAQAAKFETLGNTEGDTEQRLSQLENAVSELGSYVASQVGPGPTLGEKMKSAVTDNVVTTAAGLTVGAGLAYAGLQTGSPEMAMASAPATAMTSTYAKHRAPDVNAVASQMAPDWADDIGGLVKHYVEKILGRRETETETGAGYDPYQGGDS</sequence>
<keyword evidence="1" id="KW-0175">Coiled coil</keyword>
<evidence type="ECO:0000313" key="4">
    <source>
        <dbReference type="EMBL" id="ELZ01234.1"/>
    </source>
</evidence>
<feature type="coiled-coil region" evidence="1">
    <location>
        <begin position="95"/>
        <end position="122"/>
    </location>
</feature>
<evidence type="ECO:0000259" key="3">
    <source>
        <dbReference type="Pfam" id="PF13699"/>
    </source>
</evidence>
<dbReference type="AlphaFoldDB" id="M0AV27"/>
<dbReference type="Pfam" id="PF13699">
    <property type="entry name" value="eCIS_core"/>
    <property type="match status" value="1"/>
</dbReference>
<evidence type="ECO:0000256" key="2">
    <source>
        <dbReference type="SAM" id="MobiDB-lite"/>
    </source>
</evidence>
<feature type="region of interest" description="Disordered" evidence="2">
    <location>
        <begin position="246"/>
        <end position="266"/>
    </location>
</feature>
<dbReference type="Proteomes" id="UP000011693">
    <property type="component" value="Unassembled WGS sequence"/>
</dbReference>
<feature type="domain" description="eCIS core" evidence="3">
    <location>
        <begin position="2"/>
        <end position="35"/>
    </location>
</feature>
<name>M0AV27_9EURY</name>
<protein>
    <recommendedName>
        <fullName evidence="3">eCIS core domain-containing protein</fullName>
    </recommendedName>
</protein>
<accession>M0AV27</accession>